<dbReference type="Proteomes" id="UP000729402">
    <property type="component" value="Unassembled WGS sequence"/>
</dbReference>
<reference evidence="2" key="1">
    <citation type="journal article" date="2021" name="bioRxiv">
        <title>Whole Genome Assembly and Annotation of Northern Wild Rice, Zizania palustris L., Supports a Whole Genome Duplication in the Zizania Genus.</title>
        <authorList>
            <person name="Haas M."/>
            <person name="Kono T."/>
            <person name="Macchietto M."/>
            <person name="Millas R."/>
            <person name="McGilp L."/>
            <person name="Shao M."/>
            <person name="Duquette J."/>
            <person name="Hirsch C.N."/>
            <person name="Kimball J."/>
        </authorList>
    </citation>
    <scope>NUCLEOTIDE SEQUENCE</scope>
    <source>
        <tissue evidence="2">Fresh leaf tissue</tissue>
    </source>
</reference>
<protein>
    <submittedName>
        <fullName evidence="2">Uncharacterized protein</fullName>
    </submittedName>
</protein>
<sequence>MGLLCACGRLHRLLATRPPPPPPPPLPLKTTTTKELATLAHPDVSRGTRFCRTFSSASAPAVANSRKKSWRHTSGWLQEMRKDD</sequence>
<organism evidence="2 3">
    <name type="scientific">Zizania palustris</name>
    <name type="common">Northern wild rice</name>
    <dbReference type="NCBI Taxonomy" id="103762"/>
    <lineage>
        <taxon>Eukaryota</taxon>
        <taxon>Viridiplantae</taxon>
        <taxon>Streptophyta</taxon>
        <taxon>Embryophyta</taxon>
        <taxon>Tracheophyta</taxon>
        <taxon>Spermatophyta</taxon>
        <taxon>Magnoliopsida</taxon>
        <taxon>Liliopsida</taxon>
        <taxon>Poales</taxon>
        <taxon>Poaceae</taxon>
        <taxon>BOP clade</taxon>
        <taxon>Oryzoideae</taxon>
        <taxon>Oryzeae</taxon>
        <taxon>Zizaniinae</taxon>
        <taxon>Zizania</taxon>
    </lineage>
</organism>
<dbReference type="EMBL" id="JAAALK010000282">
    <property type="protein sequence ID" value="KAG8078042.1"/>
    <property type="molecule type" value="Genomic_DNA"/>
</dbReference>
<accession>A0A8J5T0U7</accession>
<evidence type="ECO:0000313" key="2">
    <source>
        <dbReference type="EMBL" id="KAG8078042.1"/>
    </source>
</evidence>
<dbReference type="AlphaFoldDB" id="A0A8J5T0U7"/>
<feature type="region of interest" description="Disordered" evidence="1">
    <location>
        <begin position="65"/>
        <end position="84"/>
    </location>
</feature>
<evidence type="ECO:0000313" key="3">
    <source>
        <dbReference type="Proteomes" id="UP000729402"/>
    </source>
</evidence>
<name>A0A8J5T0U7_ZIZPA</name>
<keyword evidence="3" id="KW-1185">Reference proteome</keyword>
<reference evidence="2" key="2">
    <citation type="submission" date="2021-02" db="EMBL/GenBank/DDBJ databases">
        <authorList>
            <person name="Kimball J.A."/>
            <person name="Haas M.W."/>
            <person name="Macchietto M."/>
            <person name="Kono T."/>
            <person name="Duquette J."/>
            <person name="Shao M."/>
        </authorList>
    </citation>
    <scope>NUCLEOTIDE SEQUENCE</scope>
    <source>
        <tissue evidence="2">Fresh leaf tissue</tissue>
    </source>
</reference>
<evidence type="ECO:0000256" key="1">
    <source>
        <dbReference type="SAM" id="MobiDB-lite"/>
    </source>
</evidence>
<gene>
    <name evidence="2" type="ORF">GUJ93_ZPchr0007g4697</name>
</gene>
<proteinExistence type="predicted"/>
<comment type="caution">
    <text evidence="2">The sequence shown here is derived from an EMBL/GenBank/DDBJ whole genome shotgun (WGS) entry which is preliminary data.</text>
</comment>